<dbReference type="AlphaFoldDB" id="A0A1I2SMR8"/>
<reference evidence="5 6" key="1">
    <citation type="submission" date="2016-10" db="EMBL/GenBank/DDBJ databases">
        <authorList>
            <person name="de Groot N.N."/>
        </authorList>
    </citation>
    <scope>NUCLEOTIDE SEQUENCE [LARGE SCALE GENOMIC DNA]</scope>
    <source>
        <strain evidence="5 6">OK461</strain>
    </source>
</reference>
<evidence type="ECO:0000256" key="1">
    <source>
        <dbReference type="ARBA" id="ARBA00007358"/>
    </source>
</evidence>
<dbReference type="InterPro" id="IPR056798">
    <property type="entry name" value="ADH_Fe_C"/>
</dbReference>
<proteinExistence type="inferred from homology"/>
<gene>
    <name evidence="5" type="ORF">SAMN02787118_12260</name>
</gene>
<dbReference type="InterPro" id="IPR001670">
    <property type="entry name" value="ADH_Fe/GldA"/>
</dbReference>
<dbReference type="SUPFAM" id="SSF56796">
    <property type="entry name" value="Dehydroquinate synthase-like"/>
    <property type="match status" value="1"/>
</dbReference>
<dbReference type="Pfam" id="PF25137">
    <property type="entry name" value="ADH_Fe_C"/>
    <property type="match status" value="1"/>
</dbReference>
<dbReference type="GO" id="GO:0046872">
    <property type="term" value="F:metal ion binding"/>
    <property type="evidence" value="ECO:0007669"/>
    <property type="project" value="InterPro"/>
</dbReference>
<dbReference type="CDD" id="cd14866">
    <property type="entry name" value="Fe-ADH-like"/>
    <property type="match status" value="1"/>
</dbReference>
<dbReference type="InterPro" id="IPR039697">
    <property type="entry name" value="Alcohol_dehydrogenase_Fe"/>
</dbReference>
<dbReference type="Gene3D" id="3.40.50.1970">
    <property type="match status" value="1"/>
</dbReference>
<name>A0A1I2SMR8_9ACTN</name>
<dbReference type="Pfam" id="PF00465">
    <property type="entry name" value="Fe-ADH"/>
    <property type="match status" value="1"/>
</dbReference>
<evidence type="ECO:0000313" key="6">
    <source>
        <dbReference type="Proteomes" id="UP000181942"/>
    </source>
</evidence>
<sequence>MDLKFRHTSPAFRTFCGDDALASLPRELARVGARRAVIVCGPSIVKHTESLNRVHDALGEHLVGQFDGVAEHSPLPVVEQARRFLADHDAEAVIAVGGGSAVVTARAASILLAEQRDIRQLCTRRDTDGKLVSPRLTAPKLPQWVVPSTPTTAYAKAGSAVRDPETGERLALYDPKTRAQGVLLDPAMALTAPARLTWSAALNVFAMAVEGLQSRHIDPLADAQLAHALRTVIAWLPHLHTDPDAARPRLHLMLAALMSGQGSDHSGGGLAQALSHAVGPRSSAGNGVVEALLLPHAMRFNAGAVGHRLTMLADVLGLPDRSAESVIGKFERLLEVFEVPGRLRDLGVSEKDLVEAAGHALEDWAITSGPRVPDRIDVLALLTNAW</sequence>
<keyword evidence="2" id="KW-0560">Oxidoreductase</keyword>
<evidence type="ECO:0000256" key="2">
    <source>
        <dbReference type="ARBA" id="ARBA00023002"/>
    </source>
</evidence>
<dbReference type="OrthoDB" id="3812122at2"/>
<dbReference type="Gene3D" id="1.20.1090.10">
    <property type="entry name" value="Dehydroquinate synthase-like - alpha domain"/>
    <property type="match status" value="1"/>
</dbReference>
<dbReference type="RefSeq" id="WP_075032108.1">
    <property type="nucleotide sequence ID" value="NZ_FONR01000022.1"/>
</dbReference>
<comment type="similarity">
    <text evidence="1">Belongs to the iron-containing alcohol dehydrogenase family.</text>
</comment>
<dbReference type="EMBL" id="FONR01000022">
    <property type="protein sequence ID" value="SFG53029.1"/>
    <property type="molecule type" value="Genomic_DNA"/>
</dbReference>
<evidence type="ECO:0000259" key="3">
    <source>
        <dbReference type="Pfam" id="PF00465"/>
    </source>
</evidence>
<dbReference type="Proteomes" id="UP000181942">
    <property type="component" value="Unassembled WGS sequence"/>
</dbReference>
<dbReference type="GO" id="GO:0004022">
    <property type="term" value="F:alcohol dehydrogenase (NAD+) activity"/>
    <property type="evidence" value="ECO:0007669"/>
    <property type="project" value="TreeGrafter"/>
</dbReference>
<dbReference type="PANTHER" id="PTHR11496:SF102">
    <property type="entry name" value="ALCOHOL DEHYDROGENASE 4"/>
    <property type="match status" value="1"/>
</dbReference>
<protein>
    <submittedName>
        <fullName evidence="5">Alcohol dehydrogenase, class IV</fullName>
    </submittedName>
</protein>
<evidence type="ECO:0000313" key="5">
    <source>
        <dbReference type="EMBL" id="SFG53029.1"/>
    </source>
</evidence>
<dbReference type="PANTHER" id="PTHR11496">
    <property type="entry name" value="ALCOHOL DEHYDROGENASE"/>
    <property type="match status" value="1"/>
</dbReference>
<organism evidence="5 6">
    <name type="scientific">Streptomyces mirabilis</name>
    <dbReference type="NCBI Taxonomy" id="68239"/>
    <lineage>
        <taxon>Bacteria</taxon>
        <taxon>Bacillati</taxon>
        <taxon>Actinomycetota</taxon>
        <taxon>Actinomycetes</taxon>
        <taxon>Kitasatosporales</taxon>
        <taxon>Streptomycetaceae</taxon>
        <taxon>Streptomyces</taxon>
    </lineage>
</organism>
<evidence type="ECO:0000259" key="4">
    <source>
        <dbReference type="Pfam" id="PF25137"/>
    </source>
</evidence>
<accession>A0A1I2SMR8</accession>
<feature type="domain" description="Alcohol dehydrogenase iron-type/glycerol dehydrogenase GldA" evidence="3">
    <location>
        <begin position="13"/>
        <end position="186"/>
    </location>
</feature>
<feature type="domain" description="Fe-containing alcohol dehydrogenase-like C-terminal" evidence="4">
    <location>
        <begin position="200"/>
        <end position="386"/>
    </location>
</feature>